<dbReference type="PROSITE" id="PS51257">
    <property type="entry name" value="PROKAR_LIPOPROTEIN"/>
    <property type="match status" value="1"/>
</dbReference>
<sequence length="181" mass="19118">MTGPARIIAGVCLAVAICAAAGCEPPQPAQFDKPALAEVYSVAVLPMRSSTPGVGPVASGMTFTYLVDAKLPQLSVAAAPALRRLRREPEKLTPGIAGQAGREIGVDAVVTGAAQYVLPPLEGAEAQTAVTVQILWSQTSEVIYEHTGQGKDKDIPAAFAKAIKVALEPLERYWRETRKNR</sequence>
<accession>A0A0F9UI50</accession>
<gene>
    <name evidence="1" type="ORF">LCGC14_0204390</name>
</gene>
<proteinExistence type="predicted"/>
<dbReference type="AlphaFoldDB" id="A0A0F9UI50"/>
<organism evidence="1">
    <name type="scientific">marine sediment metagenome</name>
    <dbReference type="NCBI Taxonomy" id="412755"/>
    <lineage>
        <taxon>unclassified sequences</taxon>
        <taxon>metagenomes</taxon>
        <taxon>ecological metagenomes</taxon>
    </lineage>
</organism>
<protein>
    <recommendedName>
        <fullName evidence="2">DUF4136 domain-containing protein</fullName>
    </recommendedName>
</protein>
<evidence type="ECO:0000313" key="1">
    <source>
        <dbReference type="EMBL" id="KKN92910.1"/>
    </source>
</evidence>
<comment type="caution">
    <text evidence="1">The sequence shown here is derived from an EMBL/GenBank/DDBJ whole genome shotgun (WGS) entry which is preliminary data.</text>
</comment>
<name>A0A0F9UI50_9ZZZZ</name>
<evidence type="ECO:0008006" key="2">
    <source>
        <dbReference type="Google" id="ProtNLM"/>
    </source>
</evidence>
<reference evidence="1" key="1">
    <citation type="journal article" date="2015" name="Nature">
        <title>Complex archaea that bridge the gap between prokaryotes and eukaryotes.</title>
        <authorList>
            <person name="Spang A."/>
            <person name="Saw J.H."/>
            <person name="Jorgensen S.L."/>
            <person name="Zaremba-Niedzwiedzka K."/>
            <person name="Martijn J."/>
            <person name="Lind A.E."/>
            <person name="van Eijk R."/>
            <person name="Schleper C."/>
            <person name="Guy L."/>
            <person name="Ettema T.J."/>
        </authorList>
    </citation>
    <scope>NUCLEOTIDE SEQUENCE</scope>
</reference>
<dbReference type="EMBL" id="LAZR01000091">
    <property type="protein sequence ID" value="KKN92910.1"/>
    <property type="molecule type" value="Genomic_DNA"/>
</dbReference>